<feature type="transmembrane region" description="Helical" evidence="9">
    <location>
        <begin position="21"/>
        <end position="48"/>
    </location>
</feature>
<evidence type="ECO:0000256" key="1">
    <source>
        <dbReference type="ARBA" id="ARBA00004429"/>
    </source>
</evidence>
<dbReference type="GO" id="GO:0015740">
    <property type="term" value="P:C4-dicarboxylate transport"/>
    <property type="evidence" value="ECO:0007669"/>
    <property type="project" value="TreeGrafter"/>
</dbReference>
<feature type="transmembrane region" description="Helical" evidence="9">
    <location>
        <begin position="60"/>
        <end position="78"/>
    </location>
</feature>
<keyword evidence="12" id="KW-1185">Reference proteome</keyword>
<dbReference type="Pfam" id="PF04290">
    <property type="entry name" value="DctQ"/>
    <property type="match status" value="1"/>
</dbReference>
<dbReference type="RefSeq" id="WP_118942654.1">
    <property type="nucleotide sequence ID" value="NZ_CP032125.1"/>
</dbReference>
<evidence type="ECO:0000313" key="11">
    <source>
        <dbReference type="EMBL" id="AXX97998.1"/>
    </source>
</evidence>
<proteinExistence type="inferred from homology"/>
<dbReference type="PANTHER" id="PTHR35011:SF2">
    <property type="entry name" value="2,3-DIKETO-L-GULONATE TRAP TRANSPORTER SMALL PERMEASE PROTEIN YIAM"/>
    <property type="match status" value="1"/>
</dbReference>
<dbReference type="InterPro" id="IPR055348">
    <property type="entry name" value="DctQ"/>
</dbReference>
<dbReference type="Proteomes" id="UP000261704">
    <property type="component" value="Chromosome"/>
</dbReference>
<evidence type="ECO:0000256" key="7">
    <source>
        <dbReference type="ARBA" id="ARBA00023136"/>
    </source>
</evidence>
<dbReference type="InterPro" id="IPR007387">
    <property type="entry name" value="TRAP_DctQ"/>
</dbReference>
<dbReference type="GO" id="GO:0005886">
    <property type="term" value="C:plasma membrane"/>
    <property type="evidence" value="ECO:0007669"/>
    <property type="project" value="UniProtKB-SubCell"/>
</dbReference>
<organism evidence="11 12">
    <name type="scientific">Profundibacter amoris</name>
    <dbReference type="NCBI Taxonomy" id="2171755"/>
    <lineage>
        <taxon>Bacteria</taxon>
        <taxon>Pseudomonadati</taxon>
        <taxon>Pseudomonadota</taxon>
        <taxon>Alphaproteobacteria</taxon>
        <taxon>Rhodobacterales</taxon>
        <taxon>Paracoccaceae</taxon>
        <taxon>Profundibacter</taxon>
    </lineage>
</organism>
<comment type="subunit">
    <text evidence="9">The complex comprises the extracytoplasmic solute receptor protein and the two transmembrane proteins.</text>
</comment>
<accession>A0A347UGM0</accession>
<evidence type="ECO:0000256" key="5">
    <source>
        <dbReference type="ARBA" id="ARBA00022692"/>
    </source>
</evidence>
<feature type="domain" description="Tripartite ATP-independent periplasmic transporters DctQ component" evidence="10">
    <location>
        <begin position="33"/>
        <end position="183"/>
    </location>
</feature>
<comment type="function">
    <text evidence="9">Part of the tripartite ATP-independent periplasmic (TRAP) transport system.</text>
</comment>
<keyword evidence="7 9" id="KW-0472">Membrane</keyword>
<dbReference type="PANTHER" id="PTHR35011">
    <property type="entry name" value="2,3-DIKETO-L-GULONATE TRAP TRANSPORTER SMALL PERMEASE PROTEIN YIAM"/>
    <property type="match status" value="1"/>
</dbReference>
<keyword evidence="3" id="KW-1003">Cell membrane</keyword>
<comment type="subcellular location">
    <subcellularLocation>
        <location evidence="1 9">Cell inner membrane</location>
        <topology evidence="1 9">Multi-pass membrane protein</topology>
    </subcellularLocation>
</comment>
<evidence type="ECO:0000256" key="4">
    <source>
        <dbReference type="ARBA" id="ARBA00022519"/>
    </source>
</evidence>
<sequence length="194" mass="21855">MLLAKSAELRVGRWLERITRTFAYAGGVVLAAIALVTVASIIGRFFLFAGLGPIKGDYEIVEMGSAIAIFAFMPFAQYKRAHVVVDIFTLRLSQRVQSFLGFMGDALIALVAGVILWRFWLGLGEKIPYGSEAVRNFFSMGYKPFFAETTYELSVPIWIPYSFAFIGAVLFFVVSMFTVWRSLNWTLEGREYQP</sequence>
<keyword evidence="2 9" id="KW-0813">Transport</keyword>
<dbReference type="KEGG" id="pamo:BAR1_08665"/>
<feature type="transmembrane region" description="Helical" evidence="9">
    <location>
        <begin position="99"/>
        <end position="120"/>
    </location>
</feature>
<keyword evidence="4 9" id="KW-0997">Cell inner membrane</keyword>
<protein>
    <recommendedName>
        <fullName evidence="9">TRAP transporter small permease protein</fullName>
    </recommendedName>
</protein>
<evidence type="ECO:0000256" key="8">
    <source>
        <dbReference type="ARBA" id="ARBA00038436"/>
    </source>
</evidence>
<gene>
    <name evidence="11" type="ORF">BAR1_08665</name>
</gene>
<evidence type="ECO:0000256" key="3">
    <source>
        <dbReference type="ARBA" id="ARBA00022475"/>
    </source>
</evidence>
<dbReference type="AlphaFoldDB" id="A0A347UGM0"/>
<keyword evidence="5 9" id="KW-0812">Transmembrane</keyword>
<reference evidence="11 12" key="1">
    <citation type="submission" date="2018-09" db="EMBL/GenBank/DDBJ databases">
        <title>Profundibacter amoris BAR1 gen. nov., sp. nov., a new member of the Roseobacter clade isolated at Lokis Castle Vent Field on the Arctic Mid-Oceanic Ridge.</title>
        <authorList>
            <person name="Le Moine Bauer S."/>
            <person name="Sjoeberg A.G."/>
            <person name="L'Haridon S."/>
            <person name="Stokke R."/>
            <person name="Roalkvam I."/>
            <person name="Steen I.H."/>
            <person name="Dahle H."/>
        </authorList>
    </citation>
    <scope>NUCLEOTIDE SEQUENCE [LARGE SCALE GENOMIC DNA]</scope>
    <source>
        <strain evidence="11 12">BAR1</strain>
    </source>
</reference>
<name>A0A347UGM0_9RHOB</name>
<comment type="similarity">
    <text evidence="8 9">Belongs to the TRAP transporter small permease family.</text>
</comment>
<evidence type="ECO:0000313" key="12">
    <source>
        <dbReference type="Proteomes" id="UP000261704"/>
    </source>
</evidence>
<evidence type="ECO:0000256" key="2">
    <source>
        <dbReference type="ARBA" id="ARBA00022448"/>
    </source>
</evidence>
<dbReference type="OrthoDB" id="6183232at2"/>
<dbReference type="GO" id="GO:0022857">
    <property type="term" value="F:transmembrane transporter activity"/>
    <property type="evidence" value="ECO:0007669"/>
    <property type="project" value="UniProtKB-UniRule"/>
</dbReference>
<feature type="transmembrane region" description="Helical" evidence="9">
    <location>
        <begin position="158"/>
        <end position="180"/>
    </location>
</feature>
<evidence type="ECO:0000256" key="6">
    <source>
        <dbReference type="ARBA" id="ARBA00022989"/>
    </source>
</evidence>
<evidence type="ECO:0000259" key="10">
    <source>
        <dbReference type="Pfam" id="PF04290"/>
    </source>
</evidence>
<keyword evidence="6 9" id="KW-1133">Transmembrane helix</keyword>
<dbReference type="EMBL" id="CP032125">
    <property type="protein sequence ID" value="AXX97998.1"/>
    <property type="molecule type" value="Genomic_DNA"/>
</dbReference>
<evidence type="ECO:0000256" key="9">
    <source>
        <dbReference type="RuleBase" id="RU369079"/>
    </source>
</evidence>